<organism evidence="1 2">
    <name type="scientific">Funneliformis geosporum</name>
    <dbReference type="NCBI Taxonomy" id="1117311"/>
    <lineage>
        <taxon>Eukaryota</taxon>
        <taxon>Fungi</taxon>
        <taxon>Fungi incertae sedis</taxon>
        <taxon>Mucoromycota</taxon>
        <taxon>Glomeromycotina</taxon>
        <taxon>Glomeromycetes</taxon>
        <taxon>Glomerales</taxon>
        <taxon>Glomeraceae</taxon>
        <taxon>Funneliformis</taxon>
    </lineage>
</organism>
<feature type="non-terminal residue" evidence="1">
    <location>
        <position position="155"/>
    </location>
</feature>
<feature type="non-terminal residue" evidence="1">
    <location>
        <position position="1"/>
    </location>
</feature>
<dbReference type="AlphaFoldDB" id="A0A9W4TD08"/>
<keyword evidence="2" id="KW-1185">Reference proteome</keyword>
<evidence type="ECO:0000313" key="2">
    <source>
        <dbReference type="Proteomes" id="UP001153678"/>
    </source>
</evidence>
<reference evidence="1" key="1">
    <citation type="submission" date="2022-08" db="EMBL/GenBank/DDBJ databases">
        <authorList>
            <person name="Kallberg Y."/>
            <person name="Tangrot J."/>
            <person name="Rosling A."/>
        </authorList>
    </citation>
    <scope>NUCLEOTIDE SEQUENCE</scope>
    <source>
        <strain evidence="1">Wild A</strain>
    </source>
</reference>
<sequence length="155" mass="17724">EVNRNIERLGVCNFHMNLDKRLDFHPSGLRSNIDPSFAMISSKRCLFCGHCFYVYTRGTNCQTHAWRVIGKDILLPCLAIYTCKILDTHESIACKKLGLEEGYNYSRYICQTCINKNGGHAYISPGQGKKRESCDIKHKNEYTLGLQTIGNWILD</sequence>
<proteinExistence type="predicted"/>
<dbReference type="EMBL" id="CAMKVN010026102">
    <property type="protein sequence ID" value="CAI2200986.1"/>
    <property type="molecule type" value="Genomic_DNA"/>
</dbReference>
<name>A0A9W4TD08_9GLOM</name>
<protein>
    <submittedName>
        <fullName evidence="1">8001_t:CDS:1</fullName>
    </submittedName>
</protein>
<dbReference type="Proteomes" id="UP001153678">
    <property type="component" value="Unassembled WGS sequence"/>
</dbReference>
<accession>A0A9W4TD08</accession>
<gene>
    <name evidence="1" type="ORF">FWILDA_LOCUS19841</name>
</gene>
<comment type="caution">
    <text evidence="1">The sequence shown here is derived from an EMBL/GenBank/DDBJ whole genome shotgun (WGS) entry which is preliminary data.</text>
</comment>
<dbReference type="OrthoDB" id="2424978at2759"/>
<evidence type="ECO:0000313" key="1">
    <source>
        <dbReference type="EMBL" id="CAI2200986.1"/>
    </source>
</evidence>